<gene>
    <name evidence="1" type="ORF">GUR47_22535</name>
</gene>
<accession>A0A6B3QNV4</accession>
<protein>
    <submittedName>
        <fullName evidence="1">Uncharacterized protein</fullName>
    </submittedName>
</protein>
<evidence type="ECO:0000313" key="1">
    <source>
        <dbReference type="EMBL" id="NEV89418.1"/>
    </source>
</evidence>
<organism evidence="1">
    <name type="scientific">Streptomyces tendae</name>
    <dbReference type="NCBI Taxonomy" id="1932"/>
    <lineage>
        <taxon>Bacteria</taxon>
        <taxon>Bacillati</taxon>
        <taxon>Actinomycetota</taxon>
        <taxon>Actinomycetes</taxon>
        <taxon>Kitasatosporales</taxon>
        <taxon>Streptomycetaceae</taxon>
        <taxon>Streptomyces</taxon>
    </lineage>
</organism>
<comment type="caution">
    <text evidence="1">The sequence shown here is derived from an EMBL/GenBank/DDBJ whole genome shotgun (WGS) entry which is preliminary data.</text>
</comment>
<name>A0A6B3QNV4_STRTE</name>
<reference evidence="1" key="1">
    <citation type="journal article" date="2020" name="Microorganisms">
        <title>Isolation, Genomic and Metabolomic Characterization of Streptomyces tendae VITAKN with Quorum Sensing Inhibitory Activity from Southern India.</title>
        <authorList>
            <person name="Ishaque N.M."/>
            <person name="Burgsdorf I."/>
            <person name="Limlingan Malit J.J."/>
            <person name="Saha S."/>
            <person name="Teta R."/>
            <person name="Ewe D."/>
            <person name="Kannabiran K."/>
            <person name="Hrouzek P."/>
            <person name="Steindler L."/>
            <person name="Costantino V."/>
            <person name="Saurav K."/>
        </authorList>
    </citation>
    <scope>NUCLEOTIDE SEQUENCE</scope>
    <source>
        <strain evidence="1">VITAKN</strain>
    </source>
</reference>
<sequence length="58" mass="6087">MANCWTRRGGISDHGCADDVRVKPVEGCVSAFHLKGGAYGGLSASATCRRRAGPRPAR</sequence>
<dbReference type="AlphaFoldDB" id="A0A6B3QNV4"/>
<dbReference type="EMBL" id="JAAIFS010000005">
    <property type="protein sequence ID" value="NEV89418.1"/>
    <property type="molecule type" value="Genomic_DNA"/>
</dbReference>
<proteinExistence type="predicted"/>
<dbReference type="RefSeq" id="WP_164459488.1">
    <property type="nucleotide sequence ID" value="NZ_JAAIFS010000005.1"/>
</dbReference>